<evidence type="ECO:0000313" key="2">
    <source>
        <dbReference type="Proteomes" id="UP001465976"/>
    </source>
</evidence>
<reference evidence="1 2" key="1">
    <citation type="submission" date="2024-02" db="EMBL/GenBank/DDBJ databases">
        <title>A draft genome for the cacao thread blight pathogen Marasmius crinis-equi.</title>
        <authorList>
            <person name="Cohen S.P."/>
            <person name="Baruah I.K."/>
            <person name="Amoako-Attah I."/>
            <person name="Bukari Y."/>
            <person name="Meinhardt L.W."/>
            <person name="Bailey B.A."/>
        </authorList>
    </citation>
    <scope>NUCLEOTIDE SEQUENCE [LARGE SCALE GENOMIC DNA]</scope>
    <source>
        <strain evidence="1 2">GH-76</strain>
    </source>
</reference>
<proteinExistence type="predicted"/>
<keyword evidence="2" id="KW-1185">Reference proteome</keyword>
<evidence type="ECO:0000313" key="1">
    <source>
        <dbReference type="EMBL" id="KAL0575481.1"/>
    </source>
</evidence>
<name>A0ABR3FJR3_9AGAR</name>
<dbReference type="Proteomes" id="UP001465976">
    <property type="component" value="Unassembled WGS sequence"/>
</dbReference>
<accession>A0ABR3FJR3</accession>
<comment type="caution">
    <text evidence="1">The sequence shown here is derived from an EMBL/GenBank/DDBJ whole genome shotgun (WGS) entry which is preliminary data.</text>
</comment>
<dbReference type="EMBL" id="JBAHYK010000299">
    <property type="protein sequence ID" value="KAL0575481.1"/>
    <property type="molecule type" value="Genomic_DNA"/>
</dbReference>
<protein>
    <submittedName>
        <fullName evidence="1">Uncharacterized protein</fullName>
    </submittedName>
</protein>
<gene>
    <name evidence="1" type="ORF">V5O48_006485</name>
</gene>
<sequence length="311" mass="35685">MLEAAAHRLKDDVGSLGQVLRKRRAEEKELRAELETLLEWEERTIATEKRKEDEAVSKFQAASARITYLERAVKAANFEEILADLDMAPSRIGIFKMLPFLNESERDEDAMALEVENNEEDGTNECDVSDVKDAEVAVRPPTVTTVAFPDEPVPEWFRVAFHCLNVSIGDQYLVLVGHWVTIERLKGWEASKRGLTARFRPQELSQFVRQGKYRWEYGPATGKDFVGGFSNRVREWWSFLLESSRGEWQSLNHSGQNGWCLLLISMKWWATGLADMEDARERRQARRIWEITLEGMSEAAQGLITFLEGVE</sequence>
<organism evidence="1 2">
    <name type="scientific">Marasmius crinis-equi</name>
    <dbReference type="NCBI Taxonomy" id="585013"/>
    <lineage>
        <taxon>Eukaryota</taxon>
        <taxon>Fungi</taxon>
        <taxon>Dikarya</taxon>
        <taxon>Basidiomycota</taxon>
        <taxon>Agaricomycotina</taxon>
        <taxon>Agaricomycetes</taxon>
        <taxon>Agaricomycetidae</taxon>
        <taxon>Agaricales</taxon>
        <taxon>Marasmiineae</taxon>
        <taxon>Marasmiaceae</taxon>
        <taxon>Marasmius</taxon>
    </lineage>
</organism>